<accession>A0A8T2KTQ5</accession>
<dbReference type="EMBL" id="JAICCE010000023">
    <property type="protein sequence ID" value="KAG9261225.1"/>
    <property type="molecule type" value="Genomic_DNA"/>
</dbReference>
<dbReference type="Proteomes" id="UP000752171">
    <property type="component" value="Unassembled WGS sequence"/>
</dbReference>
<feature type="region of interest" description="Disordered" evidence="1">
    <location>
        <begin position="249"/>
        <end position="275"/>
    </location>
</feature>
<protein>
    <submittedName>
        <fullName evidence="3">Uncharacterized protein</fullName>
    </submittedName>
</protein>
<organism evidence="3 4">
    <name type="scientific">Astyanax mexicanus</name>
    <name type="common">Blind cave fish</name>
    <name type="synonym">Astyanax fasciatus mexicanus</name>
    <dbReference type="NCBI Taxonomy" id="7994"/>
    <lineage>
        <taxon>Eukaryota</taxon>
        <taxon>Metazoa</taxon>
        <taxon>Chordata</taxon>
        <taxon>Craniata</taxon>
        <taxon>Vertebrata</taxon>
        <taxon>Euteleostomi</taxon>
        <taxon>Actinopterygii</taxon>
        <taxon>Neopterygii</taxon>
        <taxon>Teleostei</taxon>
        <taxon>Ostariophysi</taxon>
        <taxon>Characiformes</taxon>
        <taxon>Characoidei</taxon>
        <taxon>Acestrorhamphidae</taxon>
        <taxon>Acestrorhamphinae</taxon>
        <taxon>Astyanax</taxon>
    </lineage>
</organism>
<comment type="caution">
    <text evidence="3">The sequence shown here is derived from an EMBL/GenBank/DDBJ whole genome shotgun (WGS) entry which is preliminary data.</text>
</comment>
<evidence type="ECO:0000256" key="2">
    <source>
        <dbReference type="SAM" id="Phobius"/>
    </source>
</evidence>
<keyword evidence="2" id="KW-1133">Transmembrane helix</keyword>
<sequence>MTKHTVKFCVKVLGNTLGSHETFVNDLRSNFQQVEVMKDNDDVIVIAFVPVVSRAGTDIEAALSQIPASQPAVLVVLFHTNDPYFVAPNSSLCVNRENVITVDCLFHEDLGLLRCERNAEALRAVKDHLSKNDSSPLIERSFNQPQSLLCYRLVELWQHRSVKIGTIIGIVTILSLLVIILGIRGLSPSNNTTAAQPHATASAHPKGAIVVQPKDVAAVQPKDAVMVQPKDAAVVQPKDVAVVQPKDAAVVQPKDATVQPEDPAAAQPRDAAAAA</sequence>
<dbReference type="AlphaFoldDB" id="A0A8T2KTQ5"/>
<dbReference type="PANTHER" id="PTHR34488">
    <property type="entry name" value="SI:CH211-245H14.1-RELATED"/>
    <property type="match status" value="1"/>
</dbReference>
<dbReference type="PANTHER" id="PTHR34488:SF1">
    <property type="entry name" value="SI:CH211-245H14.1-RELATED"/>
    <property type="match status" value="1"/>
</dbReference>
<evidence type="ECO:0000256" key="1">
    <source>
        <dbReference type="SAM" id="MobiDB-lite"/>
    </source>
</evidence>
<reference evidence="3 4" key="1">
    <citation type="submission" date="2021-07" db="EMBL/GenBank/DDBJ databases">
        <authorList>
            <person name="Imarazene B."/>
            <person name="Zahm M."/>
            <person name="Klopp C."/>
            <person name="Cabau C."/>
            <person name="Beille S."/>
            <person name="Jouanno E."/>
            <person name="Castinel A."/>
            <person name="Lluch J."/>
            <person name="Gil L."/>
            <person name="Kuchtly C."/>
            <person name="Lopez Roques C."/>
            <person name="Donnadieu C."/>
            <person name="Parrinello H."/>
            <person name="Journot L."/>
            <person name="Du K."/>
            <person name="Schartl M."/>
            <person name="Retaux S."/>
            <person name="Guiguen Y."/>
        </authorList>
    </citation>
    <scope>NUCLEOTIDE SEQUENCE [LARGE SCALE GENOMIC DNA]</scope>
    <source>
        <strain evidence="3">Pach_M1</strain>
        <tissue evidence="3">Testis</tissue>
    </source>
</reference>
<keyword evidence="2" id="KW-0812">Transmembrane</keyword>
<dbReference type="KEGG" id="amex:103021317"/>
<feature type="compositionally biased region" description="Low complexity" evidence="1">
    <location>
        <begin position="262"/>
        <end position="275"/>
    </location>
</feature>
<name>A0A8T2KTQ5_ASTMX</name>
<evidence type="ECO:0000313" key="3">
    <source>
        <dbReference type="EMBL" id="KAG9261225.1"/>
    </source>
</evidence>
<keyword evidence="2" id="KW-0472">Membrane</keyword>
<evidence type="ECO:0000313" key="4">
    <source>
        <dbReference type="Proteomes" id="UP000752171"/>
    </source>
</evidence>
<gene>
    <name evidence="3" type="ORF">AMEX_G26215</name>
</gene>
<feature type="transmembrane region" description="Helical" evidence="2">
    <location>
        <begin position="162"/>
        <end position="183"/>
    </location>
</feature>
<proteinExistence type="predicted"/>